<name>A0A2T2WKF5_9FIRM</name>
<comment type="caution">
    <text evidence="2">The sequence shown here is derived from an EMBL/GenBank/DDBJ whole genome shotgun (WGS) entry which is preliminary data.</text>
</comment>
<dbReference type="GO" id="GO:0016301">
    <property type="term" value="F:kinase activity"/>
    <property type="evidence" value="ECO:0007669"/>
    <property type="project" value="UniProtKB-KW"/>
</dbReference>
<comment type="similarity">
    <text evidence="1">Belongs to the ROK (NagC/XylR) family.</text>
</comment>
<reference evidence="2 3" key="1">
    <citation type="journal article" date="2014" name="BMC Genomics">
        <title>Comparison of environmental and isolate Sulfobacillus genomes reveals diverse carbon, sulfur, nitrogen, and hydrogen metabolisms.</title>
        <authorList>
            <person name="Justice N.B."/>
            <person name="Norman A."/>
            <person name="Brown C.T."/>
            <person name="Singh A."/>
            <person name="Thomas B.C."/>
            <person name="Banfield J.F."/>
        </authorList>
    </citation>
    <scope>NUCLEOTIDE SEQUENCE [LARGE SCALE GENOMIC DNA]</scope>
    <source>
        <strain evidence="2">AMDSBA3</strain>
    </source>
</reference>
<dbReference type="PANTHER" id="PTHR18964">
    <property type="entry name" value="ROK (REPRESSOR, ORF, KINASE) FAMILY"/>
    <property type="match status" value="1"/>
</dbReference>
<protein>
    <submittedName>
        <fullName evidence="2">Sugar kinase</fullName>
    </submittedName>
</protein>
<evidence type="ECO:0000313" key="3">
    <source>
        <dbReference type="Proteomes" id="UP000241848"/>
    </source>
</evidence>
<dbReference type="PANTHER" id="PTHR18964:SF149">
    <property type="entry name" value="BIFUNCTIONAL UDP-N-ACETYLGLUCOSAMINE 2-EPIMERASE_N-ACETYLMANNOSAMINE KINASE"/>
    <property type="match status" value="1"/>
</dbReference>
<keyword evidence="2" id="KW-0808">Transferase</keyword>
<dbReference type="InterPro" id="IPR000600">
    <property type="entry name" value="ROK"/>
</dbReference>
<dbReference type="CDD" id="cd23763">
    <property type="entry name" value="ASKHA_ATPase_ROK"/>
    <property type="match status" value="1"/>
</dbReference>
<evidence type="ECO:0000256" key="1">
    <source>
        <dbReference type="ARBA" id="ARBA00006479"/>
    </source>
</evidence>
<organism evidence="2 3">
    <name type="scientific">Sulfobacillus acidophilus</name>
    <dbReference type="NCBI Taxonomy" id="53633"/>
    <lineage>
        <taxon>Bacteria</taxon>
        <taxon>Bacillati</taxon>
        <taxon>Bacillota</taxon>
        <taxon>Clostridia</taxon>
        <taxon>Eubacteriales</taxon>
        <taxon>Clostridiales Family XVII. Incertae Sedis</taxon>
        <taxon>Sulfobacillus</taxon>
    </lineage>
</organism>
<evidence type="ECO:0000313" key="2">
    <source>
        <dbReference type="EMBL" id="PSR22707.1"/>
    </source>
</evidence>
<dbReference type="InterPro" id="IPR043129">
    <property type="entry name" value="ATPase_NBD"/>
</dbReference>
<dbReference type="Gene3D" id="3.30.420.40">
    <property type="match status" value="2"/>
</dbReference>
<dbReference type="SUPFAM" id="SSF53067">
    <property type="entry name" value="Actin-like ATPase domain"/>
    <property type="match status" value="1"/>
</dbReference>
<dbReference type="Pfam" id="PF00480">
    <property type="entry name" value="ROK"/>
    <property type="match status" value="1"/>
</dbReference>
<dbReference type="EMBL" id="PXYV01000013">
    <property type="protein sequence ID" value="PSR22707.1"/>
    <property type="molecule type" value="Genomic_DNA"/>
</dbReference>
<proteinExistence type="inferred from homology"/>
<accession>A0A2T2WKF5</accession>
<dbReference type="Proteomes" id="UP000241848">
    <property type="component" value="Unassembled WGS sequence"/>
</dbReference>
<sequence>MTWLAGIDIGGTKCAVAMAEYVQGRIQIKARDQIETPSVWSSALEDLDARLKYLIRTTGSYPEAIGISSGGPLDPYRGMILSPPNLPGWNDVPIVDYFLTRYRVPTALENDANAGAVAELRWGAYGHVKDLVFLTFGTGMGAGLIVNGQIVRGATAGAGEIGHIRLATNGPMGYGKAGSFEGFCSGGGIAQLALQRLADTVKQGLSLSPVWTQWWRNPSSLTAEAVGQIASQGDELAIQLLKEVGEWLGRGISILIDLLNPEVIVIGSIFARQRRLLEGPMHRILEVEALPENYRACRIVSSSFGEQVGDFAAFATAVESLEVQANNVTVCERNSTQP</sequence>
<keyword evidence="2" id="KW-0418">Kinase</keyword>
<dbReference type="AlphaFoldDB" id="A0A2T2WKF5"/>
<gene>
    <name evidence="2" type="ORF">C7B45_05790</name>
</gene>